<feature type="non-terminal residue" evidence="1">
    <location>
        <position position="1"/>
    </location>
</feature>
<feature type="non-terminal residue" evidence="1">
    <location>
        <position position="69"/>
    </location>
</feature>
<protein>
    <submittedName>
        <fullName evidence="1">Uncharacterized protein</fullName>
    </submittedName>
</protein>
<sequence>CMNSLSMTLWKRVFQCSIEPILMYGSVSWTMYKQSIQWLKVTEMWFYKRMLRSQCTAKKTNDAILKQAC</sequence>
<dbReference type="EMBL" id="HACG01031230">
    <property type="protein sequence ID" value="CEK78095.1"/>
    <property type="molecule type" value="Transcribed_RNA"/>
</dbReference>
<dbReference type="AlphaFoldDB" id="A0A0B7ADR7"/>
<proteinExistence type="predicted"/>
<gene>
    <name evidence="1" type="primary">ORF108268</name>
</gene>
<evidence type="ECO:0000313" key="1">
    <source>
        <dbReference type="EMBL" id="CEK78095.1"/>
    </source>
</evidence>
<reference evidence="1" key="1">
    <citation type="submission" date="2014-12" db="EMBL/GenBank/DDBJ databases">
        <title>Insight into the proteome of Arion vulgaris.</title>
        <authorList>
            <person name="Aradska J."/>
            <person name="Bulat T."/>
            <person name="Smidak R."/>
            <person name="Sarate P."/>
            <person name="Gangsoo J."/>
            <person name="Sialana F."/>
            <person name="Bilban M."/>
            <person name="Lubec G."/>
        </authorList>
    </citation>
    <scope>NUCLEOTIDE SEQUENCE</scope>
    <source>
        <tissue evidence="1">Skin</tissue>
    </source>
</reference>
<name>A0A0B7ADR7_9EUPU</name>
<accession>A0A0B7ADR7</accession>
<organism evidence="1">
    <name type="scientific">Arion vulgaris</name>
    <dbReference type="NCBI Taxonomy" id="1028688"/>
    <lineage>
        <taxon>Eukaryota</taxon>
        <taxon>Metazoa</taxon>
        <taxon>Spiralia</taxon>
        <taxon>Lophotrochozoa</taxon>
        <taxon>Mollusca</taxon>
        <taxon>Gastropoda</taxon>
        <taxon>Heterobranchia</taxon>
        <taxon>Euthyneura</taxon>
        <taxon>Panpulmonata</taxon>
        <taxon>Eupulmonata</taxon>
        <taxon>Stylommatophora</taxon>
        <taxon>Helicina</taxon>
        <taxon>Arionoidea</taxon>
        <taxon>Arionidae</taxon>
        <taxon>Arion</taxon>
    </lineage>
</organism>